<gene>
    <name evidence="1" type="ORF">J2853_000865</name>
</gene>
<protein>
    <submittedName>
        <fullName evidence="1">Uncharacterized protein</fullName>
    </submittedName>
</protein>
<proteinExistence type="predicted"/>
<evidence type="ECO:0000313" key="1">
    <source>
        <dbReference type="EMBL" id="MDP9841654.1"/>
    </source>
</evidence>
<dbReference type="Proteomes" id="UP001225356">
    <property type="component" value="Unassembled WGS sequence"/>
</dbReference>
<sequence length="53" mass="5704">MITFCVISDSAFLVEAVRPVVIGEAGSDERVALSPAWRTVRRAFAAWNGVLPA</sequence>
<organism evidence="1 2">
    <name type="scientific">Streptosporangium lutulentum</name>
    <dbReference type="NCBI Taxonomy" id="1461250"/>
    <lineage>
        <taxon>Bacteria</taxon>
        <taxon>Bacillati</taxon>
        <taxon>Actinomycetota</taxon>
        <taxon>Actinomycetes</taxon>
        <taxon>Streptosporangiales</taxon>
        <taxon>Streptosporangiaceae</taxon>
        <taxon>Streptosporangium</taxon>
    </lineage>
</organism>
<evidence type="ECO:0000313" key="2">
    <source>
        <dbReference type="Proteomes" id="UP001225356"/>
    </source>
</evidence>
<accession>A0ABT9Q696</accession>
<name>A0ABT9Q696_9ACTN</name>
<reference evidence="1 2" key="1">
    <citation type="submission" date="2023-07" db="EMBL/GenBank/DDBJ databases">
        <title>Sequencing the genomes of 1000 actinobacteria strains.</title>
        <authorList>
            <person name="Klenk H.-P."/>
        </authorList>
    </citation>
    <scope>NUCLEOTIDE SEQUENCE [LARGE SCALE GENOMIC DNA]</scope>
    <source>
        <strain evidence="1 2">DSM 46740</strain>
    </source>
</reference>
<comment type="caution">
    <text evidence="1">The sequence shown here is derived from an EMBL/GenBank/DDBJ whole genome shotgun (WGS) entry which is preliminary data.</text>
</comment>
<keyword evidence="2" id="KW-1185">Reference proteome</keyword>
<dbReference type="RefSeq" id="WP_307555166.1">
    <property type="nucleotide sequence ID" value="NZ_JAUSQU010000001.1"/>
</dbReference>
<dbReference type="EMBL" id="JAUSQU010000001">
    <property type="protein sequence ID" value="MDP9841654.1"/>
    <property type="molecule type" value="Genomic_DNA"/>
</dbReference>